<reference evidence="2 3" key="1">
    <citation type="submission" date="2019-01" db="EMBL/GenBank/DDBJ databases">
        <authorList>
            <person name="Sayadi A."/>
        </authorList>
    </citation>
    <scope>NUCLEOTIDE SEQUENCE [LARGE SCALE GENOMIC DNA]</scope>
</reference>
<dbReference type="EMBL" id="CAACVG010009207">
    <property type="protein sequence ID" value="VEN52523.1"/>
    <property type="molecule type" value="Genomic_DNA"/>
</dbReference>
<gene>
    <name evidence="2" type="ORF">CALMAC_LOCUS12620</name>
</gene>
<evidence type="ECO:0000313" key="3">
    <source>
        <dbReference type="Proteomes" id="UP000410492"/>
    </source>
</evidence>
<name>A0A653CXT2_CALMS</name>
<keyword evidence="3" id="KW-1185">Reference proteome</keyword>
<accession>A0A653CXT2</accession>
<dbReference type="OrthoDB" id="8192724at2759"/>
<evidence type="ECO:0000256" key="1">
    <source>
        <dbReference type="SAM" id="MobiDB-lite"/>
    </source>
</evidence>
<organism evidence="2 3">
    <name type="scientific">Callosobruchus maculatus</name>
    <name type="common">Southern cowpea weevil</name>
    <name type="synonym">Pulse bruchid</name>
    <dbReference type="NCBI Taxonomy" id="64391"/>
    <lineage>
        <taxon>Eukaryota</taxon>
        <taxon>Metazoa</taxon>
        <taxon>Ecdysozoa</taxon>
        <taxon>Arthropoda</taxon>
        <taxon>Hexapoda</taxon>
        <taxon>Insecta</taxon>
        <taxon>Pterygota</taxon>
        <taxon>Neoptera</taxon>
        <taxon>Endopterygota</taxon>
        <taxon>Coleoptera</taxon>
        <taxon>Polyphaga</taxon>
        <taxon>Cucujiformia</taxon>
        <taxon>Chrysomeloidea</taxon>
        <taxon>Chrysomelidae</taxon>
        <taxon>Bruchinae</taxon>
        <taxon>Bruchini</taxon>
        <taxon>Callosobruchus</taxon>
    </lineage>
</organism>
<dbReference type="Proteomes" id="UP000410492">
    <property type="component" value="Unassembled WGS sequence"/>
</dbReference>
<feature type="region of interest" description="Disordered" evidence="1">
    <location>
        <begin position="19"/>
        <end position="51"/>
    </location>
</feature>
<feature type="region of interest" description="Disordered" evidence="1">
    <location>
        <begin position="71"/>
        <end position="98"/>
    </location>
</feature>
<proteinExistence type="predicted"/>
<feature type="compositionally biased region" description="Polar residues" evidence="1">
    <location>
        <begin position="26"/>
        <end position="35"/>
    </location>
</feature>
<sequence length="98" mass="11225">MVLRCARRRRRIKALECRIRPPIVARQSTDTSSQAQKHRRRDPRSTSREILTRRTRAVNWVLSVAGTQLPTHLRLSTPPPYFDNEMADTAGGASDTRT</sequence>
<protein>
    <submittedName>
        <fullName evidence="2">Uncharacterized protein</fullName>
    </submittedName>
</protein>
<dbReference type="AlphaFoldDB" id="A0A653CXT2"/>
<evidence type="ECO:0000313" key="2">
    <source>
        <dbReference type="EMBL" id="VEN52523.1"/>
    </source>
</evidence>